<dbReference type="PANTHER" id="PTHR46091:SF3">
    <property type="entry name" value="AMINE OXIDASE DOMAIN-CONTAINING PROTEIN"/>
    <property type="match status" value="1"/>
</dbReference>
<keyword evidence="10" id="KW-1185">Reference proteome</keyword>
<reference evidence="9 10" key="1">
    <citation type="journal article" date="2021" name="Sci. Rep.">
        <title>The genome of the diatom Chaetoceros tenuissimus carries an ancient integrated fragment of an extant virus.</title>
        <authorList>
            <person name="Hongo Y."/>
            <person name="Kimura K."/>
            <person name="Takaki Y."/>
            <person name="Yoshida Y."/>
            <person name="Baba S."/>
            <person name="Kobayashi G."/>
            <person name="Nagasaki K."/>
            <person name="Hano T."/>
            <person name="Tomaru Y."/>
        </authorList>
    </citation>
    <scope>NUCLEOTIDE SEQUENCE [LARGE SCALE GENOMIC DNA]</scope>
    <source>
        <strain evidence="9 10">NIES-3715</strain>
    </source>
</reference>
<name>A0AAD3CX47_9STRA</name>
<keyword evidence="8" id="KW-1133">Transmembrane helix</keyword>
<comment type="similarity">
    <text evidence="1">Belongs to the carotenoid/retinoid oxidoreductase family. CrtISO subfamily.</text>
</comment>
<dbReference type="SUPFAM" id="SSF51905">
    <property type="entry name" value="FAD/NAD(P)-binding domain"/>
    <property type="match status" value="1"/>
</dbReference>
<feature type="region of interest" description="Disordered" evidence="7">
    <location>
        <begin position="78"/>
        <end position="97"/>
    </location>
</feature>
<feature type="compositionally biased region" description="Basic residues" evidence="7">
    <location>
        <begin position="744"/>
        <end position="760"/>
    </location>
</feature>
<keyword evidence="6" id="KW-0520">NAD</keyword>
<feature type="region of interest" description="Disordered" evidence="7">
    <location>
        <begin position="1"/>
        <end position="28"/>
    </location>
</feature>
<dbReference type="PANTHER" id="PTHR46091">
    <property type="entry name" value="BLR7054 PROTEIN"/>
    <property type="match status" value="1"/>
</dbReference>
<evidence type="ECO:0000313" key="9">
    <source>
        <dbReference type="EMBL" id="GFH53847.1"/>
    </source>
</evidence>
<feature type="transmembrane region" description="Helical" evidence="8">
    <location>
        <begin position="210"/>
        <end position="232"/>
    </location>
</feature>
<sequence length="962" mass="105385">MRIGVHDKKKLKSKTKTPVLQSGDEEEVASTKPVGLDFSGNLIETIYAPHMKSVADAQAEKYAEELLSYEEAMAAWNASHGEEETETVNPDAPTEPKINSYLFGTAESREEMLAILSETSQVFTSAGKGAAAWKVHANAAKFERQLDEKYGVFRPFITEHPEIEIFIRGVQRKYSRGEYSPFREETPIDTKTSIIILFIMHRNGVKMENMVLAVLFLLVGLQPWALVALVILGRQQLNARKRKKIAGWLADEVKTVKPYYADAKNDKEKHDILRKPVGTPISDDDFKTPEVEGEETYDTIIVGSGPDTMYTAALLSRTGRTVAVLSPDLDASGCRSLSETNGLNEKNRKVYKDIPFDVNSTNVAHIGRQQRLLVPALCTESDAQGGIRFSRIGTEADGFTSDIVSILGMGVDNRKDSHPFILRAGGVSNIAIDTATYLGDGWPDDEGVGNSTAAGYLASCTGVNASASDFYVSKLLPENMKGAKKNSAYQEASVRYASAFLDQMLPLNAHVRSLMAGIGMKGENLAPSKTSMAVHVTNACAQISPEGFSYPIGGPRALCHALASVIEQNGGKVFTSVKLKEFLFHETEEMKSKEEVKSTKTDGADPSKPRCTGVKLADGRIISVGDDDDSSVISMLGFIETFIFYMPDEIRVKYGIPSGVPALAERRPLIHFLVGLDGTSEDLSITGADWYRLPNASLALDEMDPNTGAVKQGLIGAQVIDFNEEEDDETKLEEVEGEDTGTKRDKRSKAGVAPKKKTRRNKFEVGQSWMKVSFPSAKDPSWESRHGSKSTCVITIEADDNYVQQFESAPQIFSNTKYGNDVHAYTTEKVTADLLATFPQLKDKIDFMSMIGPIRKGLSHTPLRYAVKGLKPETPYPGLYMGGADLTVGDSFSAAMVGGWMAANAVLKYSFIDHLYLEKNITNDIKQFLASPRTNGEEDVAVPFAMKKSDELPQSAESSKEE</sequence>
<keyword evidence="8" id="KW-0812">Transmembrane</keyword>
<dbReference type="Proteomes" id="UP001054902">
    <property type="component" value="Unassembled WGS sequence"/>
</dbReference>
<proteinExistence type="inferred from homology"/>
<keyword evidence="3" id="KW-0732">Signal</keyword>
<keyword evidence="2" id="KW-0285">Flavoprotein</keyword>
<gene>
    <name evidence="9" type="ORF">CTEN210_10323</name>
</gene>
<accession>A0AAD3CX47</accession>
<evidence type="ECO:0000256" key="6">
    <source>
        <dbReference type="ARBA" id="ARBA00023027"/>
    </source>
</evidence>
<evidence type="ECO:0000256" key="8">
    <source>
        <dbReference type="SAM" id="Phobius"/>
    </source>
</evidence>
<dbReference type="InterPro" id="IPR036188">
    <property type="entry name" value="FAD/NAD-bd_sf"/>
</dbReference>
<evidence type="ECO:0000256" key="2">
    <source>
        <dbReference type="ARBA" id="ARBA00022630"/>
    </source>
</evidence>
<feature type="region of interest" description="Disordered" evidence="7">
    <location>
        <begin position="725"/>
        <end position="761"/>
    </location>
</feature>
<evidence type="ECO:0000256" key="1">
    <source>
        <dbReference type="ARBA" id="ARBA00005855"/>
    </source>
</evidence>
<keyword evidence="4" id="KW-0274">FAD</keyword>
<dbReference type="InterPro" id="IPR052206">
    <property type="entry name" value="Retinol_saturase"/>
</dbReference>
<evidence type="ECO:0000256" key="5">
    <source>
        <dbReference type="ARBA" id="ARBA00022857"/>
    </source>
</evidence>
<keyword evidence="8" id="KW-0472">Membrane</keyword>
<evidence type="ECO:0008006" key="11">
    <source>
        <dbReference type="Google" id="ProtNLM"/>
    </source>
</evidence>
<evidence type="ECO:0000256" key="7">
    <source>
        <dbReference type="SAM" id="MobiDB-lite"/>
    </source>
</evidence>
<organism evidence="9 10">
    <name type="scientific">Chaetoceros tenuissimus</name>
    <dbReference type="NCBI Taxonomy" id="426638"/>
    <lineage>
        <taxon>Eukaryota</taxon>
        <taxon>Sar</taxon>
        <taxon>Stramenopiles</taxon>
        <taxon>Ochrophyta</taxon>
        <taxon>Bacillariophyta</taxon>
        <taxon>Coscinodiscophyceae</taxon>
        <taxon>Chaetocerotophycidae</taxon>
        <taxon>Chaetocerotales</taxon>
        <taxon>Chaetocerotaceae</taxon>
        <taxon>Chaetoceros</taxon>
    </lineage>
</organism>
<evidence type="ECO:0000256" key="3">
    <source>
        <dbReference type="ARBA" id="ARBA00022729"/>
    </source>
</evidence>
<dbReference type="EMBL" id="BLLK01000047">
    <property type="protein sequence ID" value="GFH53847.1"/>
    <property type="molecule type" value="Genomic_DNA"/>
</dbReference>
<evidence type="ECO:0000256" key="4">
    <source>
        <dbReference type="ARBA" id="ARBA00022827"/>
    </source>
</evidence>
<keyword evidence="5" id="KW-0521">NADP</keyword>
<dbReference type="AlphaFoldDB" id="A0AAD3CX47"/>
<evidence type="ECO:0000313" key="10">
    <source>
        <dbReference type="Proteomes" id="UP001054902"/>
    </source>
</evidence>
<feature type="compositionally biased region" description="Acidic residues" evidence="7">
    <location>
        <begin position="725"/>
        <end position="739"/>
    </location>
</feature>
<protein>
    <recommendedName>
        <fullName evidence="11">Amine oxidase domain-containing protein</fullName>
    </recommendedName>
</protein>
<comment type="caution">
    <text evidence="9">The sequence shown here is derived from an EMBL/GenBank/DDBJ whole genome shotgun (WGS) entry which is preliminary data.</text>
</comment>